<dbReference type="EMBL" id="JAJGCB010000017">
    <property type="protein sequence ID" value="KAJ8988765.1"/>
    <property type="molecule type" value="Genomic_DNA"/>
</dbReference>
<dbReference type="AlphaFoldDB" id="A0AAN6ERZ7"/>
<proteinExistence type="inferred from homology"/>
<keyword evidence="4" id="KW-0350">Heme biosynthesis</keyword>
<dbReference type="GO" id="GO:0005737">
    <property type="term" value="C:cytoplasm"/>
    <property type="evidence" value="ECO:0007669"/>
    <property type="project" value="TreeGrafter"/>
</dbReference>
<dbReference type="InterPro" id="IPR000860">
    <property type="entry name" value="HemC"/>
</dbReference>
<gene>
    <name evidence="7" type="primary">HEM3_2</name>
    <name evidence="7" type="ORF">HRR80_007389</name>
</gene>
<dbReference type="PANTHER" id="PTHR11557:SF0">
    <property type="entry name" value="PORPHOBILINOGEN DEAMINASE"/>
    <property type="match status" value="1"/>
</dbReference>
<dbReference type="Pfam" id="PF01379">
    <property type="entry name" value="Porphobil_deam"/>
    <property type="match status" value="1"/>
</dbReference>
<evidence type="ECO:0000313" key="7">
    <source>
        <dbReference type="EMBL" id="KAJ8988765.1"/>
    </source>
</evidence>
<name>A0AAN6ERZ7_EXODE</name>
<evidence type="ECO:0000259" key="6">
    <source>
        <dbReference type="Pfam" id="PF01379"/>
    </source>
</evidence>
<keyword evidence="3 7" id="KW-0808">Transferase</keyword>
<evidence type="ECO:0000256" key="2">
    <source>
        <dbReference type="ARBA" id="ARBA00012655"/>
    </source>
</evidence>
<dbReference type="GO" id="GO:0004418">
    <property type="term" value="F:hydroxymethylbilane synthase activity"/>
    <property type="evidence" value="ECO:0007669"/>
    <property type="project" value="UniProtKB-EC"/>
</dbReference>
<dbReference type="Proteomes" id="UP001161757">
    <property type="component" value="Unassembled WGS sequence"/>
</dbReference>
<evidence type="ECO:0000256" key="5">
    <source>
        <dbReference type="ARBA" id="ARBA00023244"/>
    </source>
</evidence>
<dbReference type="InterPro" id="IPR022417">
    <property type="entry name" value="Porphobilin_deaminase_N"/>
</dbReference>
<comment type="caution">
    <text evidence="7">The sequence shown here is derived from an EMBL/GenBank/DDBJ whole genome shotgun (WGS) entry which is preliminary data.</text>
</comment>
<evidence type="ECO:0000256" key="3">
    <source>
        <dbReference type="ARBA" id="ARBA00022679"/>
    </source>
</evidence>
<accession>A0AAN6ERZ7</accession>
<feature type="domain" description="Porphobilinogen deaminase N-terminal" evidence="6">
    <location>
        <begin position="25"/>
        <end position="106"/>
    </location>
</feature>
<evidence type="ECO:0000256" key="4">
    <source>
        <dbReference type="ARBA" id="ARBA00023133"/>
    </source>
</evidence>
<dbReference type="GO" id="GO:0006783">
    <property type="term" value="P:heme biosynthetic process"/>
    <property type="evidence" value="ECO:0007669"/>
    <property type="project" value="UniProtKB-KW"/>
</dbReference>
<dbReference type="PANTHER" id="PTHR11557">
    <property type="entry name" value="PORPHOBILINOGEN DEAMINASE"/>
    <property type="match status" value="1"/>
</dbReference>
<reference evidence="7" key="1">
    <citation type="submission" date="2023-01" db="EMBL/GenBank/DDBJ databases">
        <title>Exophiala dermititidis isolated from Cystic Fibrosis Patient.</title>
        <authorList>
            <person name="Kurbessoian T."/>
            <person name="Crocker A."/>
            <person name="Murante D."/>
            <person name="Hogan D.A."/>
            <person name="Stajich J.E."/>
        </authorList>
    </citation>
    <scope>NUCLEOTIDE SEQUENCE</scope>
    <source>
        <strain evidence="7">Ex8</strain>
    </source>
</reference>
<evidence type="ECO:0000256" key="1">
    <source>
        <dbReference type="ARBA" id="ARBA00005638"/>
    </source>
</evidence>
<sequence>MTTISIVQGEITLDKIENPKSDVVINVGTRKSALALAQTDQVVKALAAVHPDHVFVTKARDTAAGDIDKVTPFKDMAVKNLWTHELETLMTEGQLDILVHAYKGLLASVGAAL</sequence>
<dbReference type="EC" id="2.5.1.61" evidence="2"/>
<protein>
    <recommendedName>
        <fullName evidence="2">hydroxymethylbilane synthase</fullName>
        <ecNumber evidence="2">2.5.1.61</ecNumber>
    </recommendedName>
</protein>
<organism evidence="7 8">
    <name type="scientific">Exophiala dermatitidis</name>
    <name type="common">Black yeast-like fungus</name>
    <name type="synonym">Wangiella dermatitidis</name>
    <dbReference type="NCBI Taxonomy" id="5970"/>
    <lineage>
        <taxon>Eukaryota</taxon>
        <taxon>Fungi</taxon>
        <taxon>Dikarya</taxon>
        <taxon>Ascomycota</taxon>
        <taxon>Pezizomycotina</taxon>
        <taxon>Eurotiomycetes</taxon>
        <taxon>Chaetothyriomycetidae</taxon>
        <taxon>Chaetothyriales</taxon>
        <taxon>Herpotrichiellaceae</taxon>
        <taxon>Exophiala</taxon>
    </lineage>
</organism>
<keyword evidence="5" id="KW-0627">Porphyrin biosynthesis</keyword>
<dbReference type="SUPFAM" id="SSF53850">
    <property type="entry name" value="Periplasmic binding protein-like II"/>
    <property type="match status" value="1"/>
</dbReference>
<comment type="similarity">
    <text evidence="1">Belongs to the HMBS family.</text>
</comment>
<dbReference type="Gene3D" id="3.40.190.10">
    <property type="entry name" value="Periplasmic binding protein-like II"/>
    <property type="match status" value="1"/>
</dbReference>
<evidence type="ECO:0000313" key="8">
    <source>
        <dbReference type="Proteomes" id="UP001161757"/>
    </source>
</evidence>